<dbReference type="AlphaFoldDB" id="A0A5C3KQP4"/>
<evidence type="ECO:0008006" key="3">
    <source>
        <dbReference type="Google" id="ProtNLM"/>
    </source>
</evidence>
<accession>A0A5C3KQP4</accession>
<proteinExistence type="predicted"/>
<dbReference type="Gene3D" id="2.30.30.40">
    <property type="entry name" value="SH3 Domains"/>
    <property type="match status" value="1"/>
</dbReference>
<dbReference type="EMBL" id="ML210230">
    <property type="protein sequence ID" value="TFK22881.1"/>
    <property type="molecule type" value="Genomic_DNA"/>
</dbReference>
<gene>
    <name evidence="1" type="ORF">FA15DRAFT_671057</name>
</gene>
<protein>
    <recommendedName>
        <fullName evidence="3">SH3 domain-containing protein</fullName>
    </recommendedName>
</protein>
<dbReference type="STRING" id="230819.A0A5C3KQP4"/>
<evidence type="ECO:0000313" key="2">
    <source>
        <dbReference type="Proteomes" id="UP000307440"/>
    </source>
</evidence>
<organism evidence="1 2">
    <name type="scientific">Coprinopsis marcescibilis</name>
    <name type="common">Agaric fungus</name>
    <name type="synonym">Psathyrella marcescibilis</name>
    <dbReference type="NCBI Taxonomy" id="230819"/>
    <lineage>
        <taxon>Eukaryota</taxon>
        <taxon>Fungi</taxon>
        <taxon>Dikarya</taxon>
        <taxon>Basidiomycota</taxon>
        <taxon>Agaricomycotina</taxon>
        <taxon>Agaricomycetes</taxon>
        <taxon>Agaricomycetidae</taxon>
        <taxon>Agaricales</taxon>
        <taxon>Agaricineae</taxon>
        <taxon>Psathyrellaceae</taxon>
        <taxon>Coprinopsis</taxon>
    </lineage>
</organism>
<name>A0A5C3KQP4_COPMA</name>
<reference evidence="1 2" key="1">
    <citation type="journal article" date="2019" name="Nat. Ecol. Evol.">
        <title>Megaphylogeny resolves global patterns of mushroom evolution.</title>
        <authorList>
            <person name="Varga T."/>
            <person name="Krizsan K."/>
            <person name="Foldi C."/>
            <person name="Dima B."/>
            <person name="Sanchez-Garcia M."/>
            <person name="Sanchez-Ramirez S."/>
            <person name="Szollosi G.J."/>
            <person name="Szarkandi J.G."/>
            <person name="Papp V."/>
            <person name="Albert L."/>
            <person name="Andreopoulos W."/>
            <person name="Angelini C."/>
            <person name="Antonin V."/>
            <person name="Barry K.W."/>
            <person name="Bougher N.L."/>
            <person name="Buchanan P."/>
            <person name="Buyck B."/>
            <person name="Bense V."/>
            <person name="Catcheside P."/>
            <person name="Chovatia M."/>
            <person name="Cooper J."/>
            <person name="Damon W."/>
            <person name="Desjardin D."/>
            <person name="Finy P."/>
            <person name="Geml J."/>
            <person name="Haridas S."/>
            <person name="Hughes K."/>
            <person name="Justo A."/>
            <person name="Karasinski D."/>
            <person name="Kautmanova I."/>
            <person name="Kiss B."/>
            <person name="Kocsube S."/>
            <person name="Kotiranta H."/>
            <person name="LaButti K.M."/>
            <person name="Lechner B.E."/>
            <person name="Liimatainen K."/>
            <person name="Lipzen A."/>
            <person name="Lukacs Z."/>
            <person name="Mihaltcheva S."/>
            <person name="Morgado L.N."/>
            <person name="Niskanen T."/>
            <person name="Noordeloos M.E."/>
            <person name="Ohm R.A."/>
            <person name="Ortiz-Santana B."/>
            <person name="Ovrebo C."/>
            <person name="Racz N."/>
            <person name="Riley R."/>
            <person name="Savchenko A."/>
            <person name="Shiryaev A."/>
            <person name="Soop K."/>
            <person name="Spirin V."/>
            <person name="Szebenyi C."/>
            <person name="Tomsovsky M."/>
            <person name="Tulloss R.E."/>
            <person name="Uehling J."/>
            <person name="Grigoriev I.V."/>
            <person name="Vagvolgyi C."/>
            <person name="Papp T."/>
            <person name="Martin F.M."/>
            <person name="Miettinen O."/>
            <person name="Hibbett D.S."/>
            <person name="Nagy L.G."/>
        </authorList>
    </citation>
    <scope>NUCLEOTIDE SEQUENCE [LARGE SCALE GENOMIC DNA]</scope>
    <source>
        <strain evidence="1 2">CBS 121175</strain>
    </source>
</reference>
<evidence type="ECO:0000313" key="1">
    <source>
        <dbReference type="EMBL" id="TFK22881.1"/>
    </source>
</evidence>
<sequence>MFGFEPEGTAEVGLEEDELVRVVGRGGGVGWAVVEVGWKGVGVDAGVDEKDKEKEKKGGVDVVLKDGRSVRHGLVPESYLEPVRLDGEEEGVEGV</sequence>
<dbReference type="Proteomes" id="UP000307440">
    <property type="component" value="Unassembled WGS sequence"/>
</dbReference>
<keyword evidence="2" id="KW-1185">Reference proteome</keyword>